<evidence type="ECO:0000256" key="2">
    <source>
        <dbReference type="ARBA" id="ARBA00001974"/>
    </source>
</evidence>
<dbReference type="InterPro" id="IPR008148">
    <property type="entry name" value="DNA_photolyase_2"/>
</dbReference>
<sequence length="447" mass="52602">MINEKRIRLLQKGEETSGPVVYWMSRDQRVHDNWALLFAQKLAIEKHKPLTVLFNLVPNFLEATIRQYGFMLKGLEQVEKELKKYNISFFLTLGDPQFEIPLILKKINASVLISDFDPLKIKRIWKRDVAKNIRIPFYEVDAHNIIPCLYVSNKVEFGAYTIRPKIQRLLPEFMEEFPKLNKMKSGSLLSDKVDWQKAEKSLMINRDVKEISGLKPGENNAQQVLKDFLENKLDYYTENRNDPNKNVLSNLSPYLHFGQISAQRVALTVDQYYGNHPSSKSFLEELIVRRELSDNFCYFNPKYDSFEGFPEWAKKTLNEHRKDKREFLYSLKEFEQAKTHEDLWNAAQLEMVKTGKMHGYMRMYWAKKILEWSKSPEEAIKIAIYLNDKYELDGRDPNGYVGCAWAIGGVHDRAWTERPVFGKIRYMNFNGAKRKFDVGLYIKKFIS</sequence>
<comment type="cofactor">
    <cofactor evidence="2">
        <name>FAD</name>
        <dbReference type="ChEBI" id="CHEBI:57692"/>
    </cofactor>
</comment>
<keyword evidence="10" id="KW-0234">DNA repair</keyword>
<gene>
    <name evidence="15" type="ORF">ENS31_11930</name>
</gene>
<proteinExistence type="inferred from homology"/>
<dbReference type="Pfam" id="PF00875">
    <property type="entry name" value="DNA_photolyase"/>
    <property type="match status" value="1"/>
</dbReference>
<comment type="cofactor">
    <cofactor evidence="1">
        <name>(6R)-5,10-methylene-5,6,7,8-tetrahydrofolate</name>
        <dbReference type="ChEBI" id="CHEBI:15636"/>
    </cofactor>
</comment>
<dbReference type="GO" id="GO:0003677">
    <property type="term" value="F:DNA binding"/>
    <property type="evidence" value="ECO:0007669"/>
    <property type="project" value="UniProtKB-KW"/>
</dbReference>
<dbReference type="FunFam" id="1.25.40.80:FF:000004">
    <property type="entry name" value="Deoxyribodipyrimidine photolyase"/>
    <property type="match status" value="1"/>
</dbReference>
<dbReference type="GO" id="GO:0000719">
    <property type="term" value="P:photoreactive repair"/>
    <property type="evidence" value="ECO:0007669"/>
    <property type="project" value="TreeGrafter"/>
</dbReference>
<dbReference type="InterPro" id="IPR036155">
    <property type="entry name" value="Crypto/Photolyase_N_sf"/>
</dbReference>
<evidence type="ECO:0000256" key="11">
    <source>
        <dbReference type="ARBA" id="ARBA00023239"/>
    </source>
</evidence>
<evidence type="ECO:0000256" key="1">
    <source>
        <dbReference type="ARBA" id="ARBA00001932"/>
    </source>
</evidence>
<dbReference type="GO" id="GO:0009650">
    <property type="term" value="P:UV protection"/>
    <property type="evidence" value="ECO:0007669"/>
    <property type="project" value="UniProtKB-ARBA"/>
</dbReference>
<dbReference type="SUPFAM" id="SSF52425">
    <property type="entry name" value="Cryptochrome/photolyase, N-terminal domain"/>
    <property type="match status" value="1"/>
</dbReference>
<dbReference type="PANTHER" id="PTHR10211:SF0">
    <property type="entry name" value="DEOXYRIBODIPYRIMIDINE PHOTO-LYASE"/>
    <property type="match status" value="1"/>
</dbReference>
<dbReference type="InterPro" id="IPR014729">
    <property type="entry name" value="Rossmann-like_a/b/a_fold"/>
</dbReference>
<comment type="similarity">
    <text evidence="3">Belongs to the DNA photolyase class-2 family.</text>
</comment>
<dbReference type="InterPro" id="IPR032673">
    <property type="entry name" value="DNA_photolyase_2_CS"/>
</dbReference>
<organism evidence="15">
    <name type="scientific">Ignavibacterium album</name>
    <dbReference type="NCBI Taxonomy" id="591197"/>
    <lineage>
        <taxon>Bacteria</taxon>
        <taxon>Pseudomonadati</taxon>
        <taxon>Ignavibacteriota</taxon>
        <taxon>Ignavibacteria</taxon>
        <taxon>Ignavibacteriales</taxon>
        <taxon>Ignavibacteriaceae</taxon>
        <taxon>Ignavibacterium</taxon>
    </lineage>
</organism>
<dbReference type="InterPro" id="IPR036134">
    <property type="entry name" value="Crypto/Photolyase_FAD-like_sf"/>
</dbReference>
<accession>A0A7V2ZLK4</accession>
<dbReference type="Gene3D" id="3.40.50.620">
    <property type="entry name" value="HUPs"/>
    <property type="match status" value="1"/>
</dbReference>
<evidence type="ECO:0000256" key="4">
    <source>
        <dbReference type="ARBA" id="ARBA00013149"/>
    </source>
</evidence>
<dbReference type="PANTHER" id="PTHR10211">
    <property type="entry name" value="DEOXYRIBODIPYRIMIDINE PHOTOLYASE"/>
    <property type="match status" value="1"/>
</dbReference>
<dbReference type="GO" id="GO:0003904">
    <property type="term" value="F:deoxyribodipyrimidine photo-lyase activity"/>
    <property type="evidence" value="ECO:0007669"/>
    <property type="project" value="UniProtKB-EC"/>
</dbReference>
<evidence type="ECO:0000256" key="9">
    <source>
        <dbReference type="ARBA" id="ARBA00023125"/>
    </source>
</evidence>
<dbReference type="PROSITE" id="PS01084">
    <property type="entry name" value="DNA_PHOTOLYASES_2_2"/>
    <property type="match status" value="1"/>
</dbReference>
<evidence type="ECO:0000256" key="8">
    <source>
        <dbReference type="ARBA" id="ARBA00022827"/>
    </source>
</evidence>
<comment type="caution">
    <text evidence="15">The sequence shown here is derived from an EMBL/GenBank/DDBJ whole genome shotgun (WGS) entry which is preliminary data.</text>
</comment>
<dbReference type="InterPro" id="IPR052219">
    <property type="entry name" value="Photolyase_Class-2"/>
</dbReference>
<keyword evidence="9" id="KW-0238">DNA-binding</keyword>
<keyword evidence="7" id="KW-0227">DNA damage</keyword>
<dbReference type="Gene3D" id="1.25.40.80">
    <property type="match status" value="1"/>
</dbReference>
<dbReference type="PROSITE" id="PS51645">
    <property type="entry name" value="PHR_CRY_ALPHA_BETA"/>
    <property type="match status" value="1"/>
</dbReference>
<dbReference type="FunFam" id="1.10.579.10:FF:000002">
    <property type="entry name" value="Deoxyribodipyrimidine photolyase"/>
    <property type="match status" value="1"/>
</dbReference>
<feature type="domain" description="Photolyase/cryptochrome alpha/beta" evidence="14">
    <location>
        <begin position="18"/>
        <end position="148"/>
    </location>
</feature>
<evidence type="ECO:0000313" key="15">
    <source>
        <dbReference type="EMBL" id="HFI92216.1"/>
    </source>
</evidence>
<dbReference type="FunFam" id="3.40.50.620:FF:000110">
    <property type="entry name" value="Deoxyribodipyrimidine photolyase"/>
    <property type="match status" value="1"/>
</dbReference>
<dbReference type="EMBL" id="DSUJ01000010">
    <property type="protein sequence ID" value="HFI92216.1"/>
    <property type="molecule type" value="Genomic_DNA"/>
</dbReference>
<evidence type="ECO:0000259" key="14">
    <source>
        <dbReference type="PROSITE" id="PS51645"/>
    </source>
</evidence>
<dbReference type="SUPFAM" id="SSF48173">
    <property type="entry name" value="Cryptochrome/photolyase FAD-binding domain"/>
    <property type="match status" value="1"/>
</dbReference>
<reference evidence="15" key="1">
    <citation type="journal article" date="2020" name="mSystems">
        <title>Genome- and Community-Level Interaction Insights into Carbon Utilization and Element Cycling Functions of Hydrothermarchaeota in Hydrothermal Sediment.</title>
        <authorList>
            <person name="Zhou Z."/>
            <person name="Liu Y."/>
            <person name="Xu W."/>
            <person name="Pan J."/>
            <person name="Luo Z.H."/>
            <person name="Li M."/>
        </authorList>
    </citation>
    <scope>NUCLEOTIDE SEQUENCE [LARGE SCALE GENOMIC DNA]</scope>
    <source>
        <strain evidence="15">SpSt-479</strain>
    </source>
</reference>
<evidence type="ECO:0000256" key="3">
    <source>
        <dbReference type="ARBA" id="ARBA00006409"/>
    </source>
</evidence>
<dbReference type="EC" id="4.1.99.3" evidence="4"/>
<keyword evidence="6" id="KW-0285">Flavoprotein</keyword>
<dbReference type="PROSITE" id="PS01083">
    <property type="entry name" value="DNA_PHOTOLYASES_2_1"/>
    <property type="match status" value="1"/>
</dbReference>
<evidence type="ECO:0000256" key="5">
    <source>
        <dbReference type="ARBA" id="ARBA00014046"/>
    </source>
</evidence>
<protein>
    <recommendedName>
        <fullName evidence="5">Deoxyribodipyrimidine photo-lyase</fullName>
        <ecNumber evidence="4">4.1.99.3</ecNumber>
    </recommendedName>
    <alternativeName>
        <fullName evidence="12">DNA photolyase</fullName>
    </alternativeName>
</protein>
<keyword evidence="11 15" id="KW-0456">Lyase</keyword>
<dbReference type="NCBIfam" id="TIGR00591">
    <property type="entry name" value="phr2"/>
    <property type="match status" value="1"/>
</dbReference>
<keyword evidence="8" id="KW-0274">FAD</keyword>
<evidence type="ECO:0000256" key="10">
    <source>
        <dbReference type="ARBA" id="ARBA00023204"/>
    </source>
</evidence>
<evidence type="ECO:0000256" key="6">
    <source>
        <dbReference type="ARBA" id="ARBA00022630"/>
    </source>
</evidence>
<dbReference type="AlphaFoldDB" id="A0A7V2ZLK4"/>
<comment type="catalytic activity">
    <reaction evidence="13">
        <text>cyclobutadipyrimidine (in DNA) = 2 pyrimidine residues (in DNA).</text>
        <dbReference type="EC" id="4.1.99.3"/>
    </reaction>
</comment>
<dbReference type="InterPro" id="IPR006050">
    <property type="entry name" value="DNA_photolyase_N"/>
</dbReference>
<evidence type="ECO:0000256" key="12">
    <source>
        <dbReference type="ARBA" id="ARBA00031671"/>
    </source>
</evidence>
<evidence type="ECO:0000256" key="7">
    <source>
        <dbReference type="ARBA" id="ARBA00022763"/>
    </source>
</evidence>
<name>A0A7V2ZLK4_9BACT</name>
<evidence type="ECO:0000256" key="13">
    <source>
        <dbReference type="ARBA" id="ARBA00033999"/>
    </source>
</evidence>
<dbReference type="Gene3D" id="1.10.579.10">
    <property type="entry name" value="DNA Cyclobutane Dipyrimidine Photolyase, subunit A, domain 3"/>
    <property type="match status" value="1"/>
</dbReference>